<keyword evidence="6 7" id="KW-0472">Membrane</keyword>
<keyword evidence="11" id="KW-1185">Reference proteome</keyword>
<proteinExistence type="inferred from homology"/>
<evidence type="ECO:0000259" key="9">
    <source>
        <dbReference type="PROSITE" id="PS50928"/>
    </source>
</evidence>
<reference evidence="11" key="1">
    <citation type="journal article" date="2019" name="Int. J. Syst. Evol. Microbiol.">
        <title>The Global Catalogue of Microorganisms (GCM) 10K type strain sequencing project: providing services to taxonomists for standard genome sequencing and annotation.</title>
        <authorList>
            <consortium name="The Broad Institute Genomics Platform"/>
            <consortium name="The Broad Institute Genome Sequencing Center for Infectious Disease"/>
            <person name="Wu L."/>
            <person name="Ma J."/>
        </authorList>
    </citation>
    <scope>NUCLEOTIDE SEQUENCE [LARGE SCALE GENOMIC DNA]</scope>
    <source>
        <strain evidence="11">JCM 17388</strain>
    </source>
</reference>
<dbReference type="PANTHER" id="PTHR30193:SF41">
    <property type="entry name" value="DIACETYLCHITOBIOSE UPTAKE SYSTEM PERMEASE PROTEIN NGCF"/>
    <property type="match status" value="1"/>
</dbReference>
<dbReference type="Proteomes" id="UP001501251">
    <property type="component" value="Unassembled WGS sequence"/>
</dbReference>
<evidence type="ECO:0000256" key="6">
    <source>
        <dbReference type="ARBA" id="ARBA00023136"/>
    </source>
</evidence>
<accession>A0ABP8AG77</accession>
<dbReference type="CDD" id="cd06261">
    <property type="entry name" value="TM_PBP2"/>
    <property type="match status" value="1"/>
</dbReference>
<name>A0ABP8AG77_9ACTN</name>
<comment type="subcellular location">
    <subcellularLocation>
        <location evidence="1 7">Cell membrane</location>
        <topology evidence="1 7">Multi-pass membrane protein</topology>
    </subcellularLocation>
</comment>
<evidence type="ECO:0000313" key="11">
    <source>
        <dbReference type="Proteomes" id="UP001501251"/>
    </source>
</evidence>
<keyword evidence="2 7" id="KW-0813">Transport</keyword>
<dbReference type="PROSITE" id="PS50928">
    <property type="entry name" value="ABC_TM1"/>
    <property type="match status" value="1"/>
</dbReference>
<protein>
    <submittedName>
        <fullName evidence="10">Sugar ABC transporter permease</fullName>
    </submittedName>
</protein>
<evidence type="ECO:0000256" key="8">
    <source>
        <dbReference type="SAM" id="MobiDB-lite"/>
    </source>
</evidence>
<dbReference type="RefSeq" id="WP_344915466.1">
    <property type="nucleotide sequence ID" value="NZ_BAABAQ010000001.1"/>
</dbReference>
<evidence type="ECO:0000256" key="5">
    <source>
        <dbReference type="ARBA" id="ARBA00022989"/>
    </source>
</evidence>
<feature type="transmembrane region" description="Helical" evidence="7">
    <location>
        <begin position="292"/>
        <end position="312"/>
    </location>
</feature>
<keyword evidence="3" id="KW-1003">Cell membrane</keyword>
<feature type="transmembrane region" description="Helical" evidence="7">
    <location>
        <begin position="101"/>
        <end position="124"/>
    </location>
</feature>
<dbReference type="PANTHER" id="PTHR30193">
    <property type="entry name" value="ABC TRANSPORTER PERMEASE PROTEIN"/>
    <property type="match status" value="1"/>
</dbReference>
<evidence type="ECO:0000256" key="2">
    <source>
        <dbReference type="ARBA" id="ARBA00022448"/>
    </source>
</evidence>
<dbReference type="InterPro" id="IPR000515">
    <property type="entry name" value="MetI-like"/>
</dbReference>
<dbReference type="InterPro" id="IPR051393">
    <property type="entry name" value="ABC_transporter_permease"/>
</dbReference>
<feature type="transmembrane region" description="Helical" evidence="7">
    <location>
        <begin position="237"/>
        <end position="257"/>
    </location>
</feature>
<organism evidence="10 11">
    <name type="scientific">Streptosporangium oxazolinicum</name>
    <dbReference type="NCBI Taxonomy" id="909287"/>
    <lineage>
        <taxon>Bacteria</taxon>
        <taxon>Bacillati</taxon>
        <taxon>Actinomycetota</taxon>
        <taxon>Actinomycetes</taxon>
        <taxon>Streptosporangiales</taxon>
        <taxon>Streptosporangiaceae</taxon>
        <taxon>Streptosporangium</taxon>
    </lineage>
</organism>
<evidence type="ECO:0000256" key="7">
    <source>
        <dbReference type="RuleBase" id="RU363032"/>
    </source>
</evidence>
<evidence type="ECO:0000256" key="1">
    <source>
        <dbReference type="ARBA" id="ARBA00004651"/>
    </source>
</evidence>
<comment type="similarity">
    <text evidence="7">Belongs to the binding-protein-dependent transport system permease family.</text>
</comment>
<dbReference type="EMBL" id="BAABAQ010000001">
    <property type="protein sequence ID" value="GAA4183278.1"/>
    <property type="molecule type" value="Genomic_DNA"/>
</dbReference>
<sequence length="321" mass="34447">MSQVAAPPRRTGRDGGAPRPAPRRRDPRGIGVRAVPYVMVAPFAALFAVFFLVPVGIAVRQSLHGTERAGLLGRPREVFVGLGNYAEVLTDPGFHSGLLRVLGYVLLTIPVMLVLSAGFALILDSGIVRLRRLHRMAIFLPYAIPVVVATLVWGFFYQPEFSPIVGALRSLGLATPDLLEGDALLGSIANVAVWQWTGYNMIILIAALQAVPPSVYEAARLDGCGELALALRVKLPMLVPAMLLAFIFSLIGAFQLFNEPAVLRPLSSSVTADYTPNLYAYSKAFTDAQPGYAAAVAVVLALATFAFSFVFLRAGQRRGAL</sequence>
<feature type="transmembrane region" description="Helical" evidence="7">
    <location>
        <begin position="34"/>
        <end position="59"/>
    </location>
</feature>
<comment type="caution">
    <text evidence="10">The sequence shown here is derived from an EMBL/GenBank/DDBJ whole genome shotgun (WGS) entry which is preliminary data.</text>
</comment>
<keyword evidence="4 7" id="KW-0812">Transmembrane</keyword>
<keyword evidence="5 7" id="KW-1133">Transmembrane helix</keyword>
<gene>
    <name evidence="10" type="ORF">GCM10022252_10480</name>
</gene>
<feature type="transmembrane region" description="Helical" evidence="7">
    <location>
        <begin position="136"/>
        <end position="156"/>
    </location>
</feature>
<evidence type="ECO:0000256" key="4">
    <source>
        <dbReference type="ARBA" id="ARBA00022692"/>
    </source>
</evidence>
<dbReference type="InterPro" id="IPR035906">
    <property type="entry name" value="MetI-like_sf"/>
</dbReference>
<feature type="region of interest" description="Disordered" evidence="8">
    <location>
        <begin position="1"/>
        <end position="27"/>
    </location>
</feature>
<dbReference type="Pfam" id="PF00528">
    <property type="entry name" value="BPD_transp_1"/>
    <property type="match status" value="1"/>
</dbReference>
<evidence type="ECO:0000256" key="3">
    <source>
        <dbReference type="ARBA" id="ARBA00022475"/>
    </source>
</evidence>
<evidence type="ECO:0000313" key="10">
    <source>
        <dbReference type="EMBL" id="GAA4183278.1"/>
    </source>
</evidence>
<dbReference type="SUPFAM" id="SSF161098">
    <property type="entry name" value="MetI-like"/>
    <property type="match status" value="1"/>
</dbReference>
<feature type="transmembrane region" description="Helical" evidence="7">
    <location>
        <begin position="196"/>
        <end position="216"/>
    </location>
</feature>
<dbReference type="Gene3D" id="1.10.3720.10">
    <property type="entry name" value="MetI-like"/>
    <property type="match status" value="1"/>
</dbReference>
<feature type="domain" description="ABC transmembrane type-1" evidence="9">
    <location>
        <begin position="98"/>
        <end position="311"/>
    </location>
</feature>